<gene>
    <name evidence="1" type="ORF">AURDEDRAFT_177384</name>
</gene>
<name>J0LAU1_AURST</name>
<dbReference type="Proteomes" id="UP000006514">
    <property type="component" value="Unassembled WGS sequence"/>
</dbReference>
<dbReference type="EMBL" id="JH688185">
    <property type="protein sequence ID" value="EJD33533.1"/>
    <property type="molecule type" value="Genomic_DNA"/>
</dbReference>
<sequence length="302" mass="33257">MSMLPSTVAQVYTFPTVYLIAAVARSVTEHSQKIQEAVAIHHAQLAITQRALDENARELRNADMLFRAFMATVSAPEMIQPGHNAFVAGLGYYVDPKGTLPEPGAPARVYPGQFLTIAFGFFMASAQDIGTQLGRIVTCPVEAHADEVSYLVRVWPAISNTALVLGHFAGLSRVFREYLRYTTSQYQQLARLEGQVLRENRSTRPSGRVGLEALVNVIRPFITSHVQATEVIWEFDGTPEDFPFRLAIVHRADSSIPLPTRQDIVHEIMGRQDANASVYSQGGHREGFTIMGAGTEAAMVQV</sequence>
<organism evidence="1 2">
    <name type="scientific">Auricularia subglabra (strain TFB-10046 / SS5)</name>
    <name type="common">White-rot fungus</name>
    <name type="synonym">Auricularia delicata (strain TFB10046)</name>
    <dbReference type="NCBI Taxonomy" id="717982"/>
    <lineage>
        <taxon>Eukaryota</taxon>
        <taxon>Fungi</taxon>
        <taxon>Dikarya</taxon>
        <taxon>Basidiomycota</taxon>
        <taxon>Agaricomycotina</taxon>
        <taxon>Agaricomycetes</taxon>
        <taxon>Auriculariales</taxon>
        <taxon>Auriculariaceae</taxon>
        <taxon>Auricularia</taxon>
    </lineage>
</organism>
<dbReference type="KEGG" id="adl:AURDEDRAFT_177384"/>
<keyword evidence="2" id="KW-1185">Reference proteome</keyword>
<proteinExistence type="predicted"/>
<accession>J0LAU1</accession>
<evidence type="ECO:0000313" key="2">
    <source>
        <dbReference type="Proteomes" id="UP000006514"/>
    </source>
</evidence>
<evidence type="ECO:0000313" key="1">
    <source>
        <dbReference type="EMBL" id="EJD33533.1"/>
    </source>
</evidence>
<protein>
    <submittedName>
        <fullName evidence="1">Uncharacterized protein</fullName>
    </submittedName>
</protein>
<dbReference type="InParanoid" id="J0LAU1"/>
<reference evidence="2" key="1">
    <citation type="journal article" date="2012" name="Science">
        <title>The Paleozoic origin of enzymatic lignin decomposition reconstructed from 31 fungal genomes.</title>
        <authorList>
            <person name="Floudas D."/>
            <person name="Binder M."/>
            <person name="Riley R."/>
            <person name="Barry K."/>
            <person name="Blanchette R.A."/>
            <person name="Henrissat B."/>
            <person name="Martinez A.T."/>
            <person name="Otillar R."/>
            <person name="Spatafora J.W."/>
            <person name="Yadav J.S."/>
            <person name="Aerts A."/>
            <person name="Benoit I."/>
            <person name="Boyd A."/>
            <person name="Carlson A."/>
            <person name="Copeland A."/>
            <person name="Coutinho P.M."/>
            <person name="de Vries R.P."/>
            <person name="Ferreira P."/>
            <person name="Findley K."/>
            <person name="Foster B."/>
            <person name="Gaskell J."/>
            <person name="Glotzer D."/>
            <person name="Gorecki P."/>
            <person name="Heitman J."/>
            <person name="Hesse C."/>
            <person name="Hori C."/>
            <person name="Igarashi K."/>
            <person name="Jurgens J.A."/>
            <person name="Kallen N."/>
            <person name="Kersten P."/>
            <person name="Kohler A."/>
            <person name="Kuees U."/>
            <person name="Kumar T.K.A."/>
            <person name="Kuo A."/>
            <person name="LaButti K."/>
            <person name="Larrondo L.F."/>
            <person name="Lindquist E."/>
            <person name="Ling A."/>
            <person name="Lombard V."/>
            <person name="Lucas S."/>
            <person name="Lundell T."/>
            <person name="Martin R."/>
            <person name="McLaughlin D.J."/>
            <person name="Morgenstern I."/>
            <person name="Morin E."/>
            <person name="Murat C."/>
            <person name="Nagy L.G."/>
            <person name="Nolan M."/>
            <person name="Ohm R.A."/>
            <person name="Patyshakuliyeva A."/>
            <person name="Rokas A."/>
            <person name="Ruiz-Duenas F.J."/>
            <person name="Sabat G."/>
            <person name="Salamov A."/>
            <person name="Samejima M."/>
            <person name="Schmutz J."/>
            <person name="Slot J.C."/>
            <person name="St John F."/>
            <person name="Stenlid J."/>
            <person name="Sun H."/>
            <person name="Sun S."/>
            <person name="Syed K."/>
            <person name="Tsang A."/>
            <person name="Wiebenga A."/>
            <person name="Young D."/>
            <person name="Pisabarro A."/>
            <person name="Eastwood D.C."/>
            <person name="Martin F."/>
            <person name="Cullen D."/>
            <person name="Grigoriev I.V."/>
            <person name="Hibbett D.S."/>
        </authorList>
    </citation>
    <scope>NUCLEOTIDE SEQUENCE [LARGE SCALE GENOMIC DNA]</scope>
    <source>
        <strain evidence="2">TFB10046</strain>
    </source>
</reference>
<dbReference type="AlphaFoldDB" id="J0LAU1"/>